<gene>
    <name evidence="1" type="ORF">NJD11_01300</name>
</gene>
<comment type="caution">
    <text evidence="1">The sequence shown here is derived from an EMBL/GenBank/DDBJ whole genome shotgun (WGS) entry which is preliminary data.</text>
</comment>
<dbReference type="EMBL" id="JAMYEC010000001">
    <property type="protein sequence ID" value="MDX2333577.1"/>
    <property type="molecule type" value="Genomic_DNA"/>
</dbReference>
<accession>A0ABU4KLF1</accession>
<keyword evidence="2" id="KW-1185">Reference proteome</keyword>
<dbReference type="Proteomes" id="UP001272940">
    <property type="component" value="Unassembled WGS sequence"/>
</dbReference>
<dbReference type="GeneID" id="84662869"/>
<name>A0ABU4KLF1_BREVE</name>
<evidence type="ECO:0000313" key="1">
    <source>
        <dbReference type="EMBL" id="MDX2333577.1"/>
    </source>
</evidence>
<sequence>MLDAMGPNRMSIAERAREVACMPQTLSEDVGPTVLKTVIAAQDTSPSTAGSAQAELRALAALERGRRSNWR</sequence>
<evidence type="ECO:0000313" key="2">
    <source>
        <dbReference type="Proteomes" id="UP001272940"/>
    </source>
</evidence>
<organism evidence="1 2">
    <name type="scientific">Brevundimonas vesicularis</name>
    <name type="common">Pseudomonas vesicularis</name>
    <dbReference type="NCBI Taxonomy" id="41276"/>
    <lineage>
        <taxon>Bacteria</taxon>
        <taxon>Pseudomonadati</taxon>
        <taxon>Pseudomonadota</taxon>
        <taxon>Alphaproteobacteria</taxon>
        <taxon>Caulobacterales</taxon>
        <taxon>Caulobacteraceae</taxon>
        <taxon>Brevundimonas</taxon>
    </lineage>
</organism>
<protein>
    <submittedName>
        <fullName evidence="1">Uncharacterized protein</fullName>
    </submittedName>
</protein>
<reference evidence="1 2" key="1">
    <citation type="journal article" date="2023" name="FEMS Microbes">
        <title>Whole genomes of deep-sea sponge-associated bacteria exhibit high novel natural product potential.</title>
        <authorList>
            <person name="Hesketh-Best P.J."/>
            <person name="January G.G."/>
            <person name="Koch M.J."/>
            <person name="Warburton P.J."/>
            <person name="Howell K.L."/>
            <person name="Upton M."/>
        </authorList>
    </citation>
    <scope>NUCLEOTIDE SEQUENCE [LARGE SCALE GENOMIC DNA]</scope>
    <source>
        <strain evidence="1 2">PC206-O</strain>
    </source>
</reference>
<proteinExistence type="predicted"/>
<dbReference type="RefSeq" id="WP_066626010.1">
    <property type="nucleotide sequence ID" value="NZ_CP022048.2"/>
</dbReference>